<evidence type="ECO:0000313" key="3">
    <source>
        <dbReference type="EMBL" id="KAF9457643.1"/>
    </source>
</evidence>
<keyword evidence="4" id="KW-1185">Reference proteome</keyword>
<feature type="transmembrane region" description="Helical" evidence="2">
    <location>
        <begin position="262"/>
        <end position="282"/>
    </location>
</feature>
<sequence length="354" mass="39628">MSTAHQDITDPAILATLGTSLMASCVQTVTFTLMFPPGIFVLLFAQFTVTYMRRHKPSNAEYLMFLTSAFTFVLATVHEASLLATSGIFINSFLVGYQHVPLIERGPLVYEHLRTPNIIFSWMASFEVFISDGVVVWRAYVLLQHKRWFVIIPSFLLLSSFALALTFLVVLTIGVDREHVWIKYLLGTSLTLSLATNVASTAIIGYVYWIHRSGSRVRNRHQPTWPERVLFQLVESGVVFCILQAANIGIQSTISRGLVATIFASIYYGFSAMYPTMVIFLVNSQRTPGDVYPSEASRTPSGRFQGSPHTNTLRFSPADPTTSTLILPQRIKEAPESEKDPSLSLLRIKIPHKM</sequence>
<feature type="transmembrane region" description="Helical" evidence="2">
    <location>
        <begin position="148"/>
        <end position="175"/>
    </location>
</feature>
<feature type="compositionally biased region" description="Polar residues" evidence="1">
    <location>
        <begin position="296"/>
        <end position="321"/>
    </location>
</feature>
<feature type="transmembrane region" description="Helical" evidence="2">
    <location>
        <begin position="119"/>
        <end position="141"/>
    </location>
</feature>
<accession>A0A9P6CE59</accession>
<keyword evidence="2" id="KW-0472">Membrane</keyword>
<proteinExistence type="predicted"/>
<feature type="transmembrane region" description="Helical" evidence="2">
    <location>
        <begin position="181"/>
        <end position="209"/>
    </location>
</feature>
<feature type="transmembrane region" description="Helical" evidence="2">
    <location>
        <begin position="229"/>
        <end position="250"/>
    </location>
</feature>
<evidence type="ECO:0000256" key="2">
    <source>
        <dbReference type="SAM" id="Phobius"/>
    </source>
</evidence>
<name>A0A9P6CE59_9AGAR</name>
<dbReference type="Proteomes" id="UP000807353">
    <property type="component" value="Unassembled WGS sequence"/>
</dbReference>
<organism evidence="3 4">
    <name type="scientific">Collybia nuda</name>
    <dbReference type="NCBI Taxonomy" id="64659"/>
    <lineage>
        <taxon>Eukaryota</taxon>
        <taxon>Fungi</taxon>
        <taxon>Dikarya</taxon>
        <taxon>Basidiomycota</taxon>
        <taxon>Agaricomycotina</taxon>
        <taxon>Agaricomycetes</taxon>
        <taxon>Agaricomycetidae</taxon>
        <taxon>Agaricales</taxon>
        <taxon>Tricholomatineae</taxon>
        <taxon>Clitocybaceae</taxon>
        <taxon>Collybia</taxon>
    </lineage>
</organism>
<feature type="region of interest" description="Disordered" evidence="1">
    <location>
        <begin position="291"/>
        <end position="321"/>
    </location>
</feature>
<evidence type="ECO:0000256" key="1">
    <source>
        <dbReference type="SAM" id="MobiDB-lite"/>
    </source>
</evidence>
<feature type="transmembrane region" description="Helical" evidence="2">
    <location>
        <begin position="29"/>
        <end position="51"/>
    </location>
</feature>
<dbReference type="AlphaFoldDB" id="A0A9P6CE59"/>
<keyword evidence="2" id="KW-1133">Transmembrane helix</keyword>
<comment type="caution">
    <text evidence="3">The sequence shown here is derived from an EMBL/GenBank/DDBJ whole genome shotgun (WGS) entry which is preliminary data.</text>
</comment>
<reference evidence="3" key="1">
    <citation type="submission" date="2020-11" db="EMBL/GenBank/DDBJ databases">
        <authorList>
            <consortium name="DOE Joint Genome Institute"/>
            <person name="Ahrendt S."/>
            <person name="Riley R."/>
            <person name="Andreopoulos W."/>
            <person name="Labutti K."/>
            <person name="Pangilinan J."/>
            <person name="Ruiz-Duenas F.J."/>
            <person name="Barrasa J.M."/>
            <person name="Sanchez-Garcia M."/>
            <person name="Camarero S."/>
            <person name="Miyauchi S."/>
            <person name="Serrano A."/>
            <person name="Linde D."/>
            <person name="Babiker R."/>
            <person name="Drula E."/>
            <person name="Ayuso-Fernandez I."/>
            <person name="Pacheco R."/>
            <person name="Padilla G."/>
            <person name="Ferreira P."/>
            <person name="Barriuso J."/>
            <person name="Kellner H."/>
            <person name="Castanera R."/>
            <person name="Alfaro M."/>
            <person name="Ramirez L."/>
            <person name="Pisabarro A.G."/>
            <person name="Kuo A."/>
            <person name="Tritt A."/>
            <person name="Lipzen A."/>
            <person name="He G."/>
            <person name="Yan M."/>
            <person name="Ng V."/>
            <person name="Cullen D."/>
            <person name="Martin F."/>
            <person name="Rosso M.-N."/>
            <person name="Henrissat B."/>
            <person name="Hibbett D."/>
            <person name="Martinez A.T."/>
            <person name="Grigoriev I.V."/>
        </authorList>
    </citation>
    <scope>NUCLEOTIDE SEQUENCE</scope>
    <source>
        <strain evidence="3">CBS 247.69</strain>
    </source>
</reference>
<keyword evidence="2" id="KW-0812">Transmembrane</keyword>
<feature type="transmembrane region" description="Helical" evidence="2">
    <location>
        <begin position="63"/>
        <end position="90"/>
    </location>
</feature>
<evidence type="ECO:0000313" key="4">
    <source>
        <dbReference type="Proteomes" id="UP000807353"/>
    </source>
</evidence>
<gene>
    <name evidence="3" type="ORF">BDZ94DRAFT_1326102</name>
</gene>
<protein>
    <submittedName>
        <fullName evidence="3">Uncharacterized protein</fullName>
    </submittedName>
</protein>
<dbReference type="EMBL" id="MU150363">
    <property type="protein sequence ID" value="KAF9457643.1"/>
    <property type="molecule type" value="Genomic_DNA"/>
</dbReference>